<dbReference type="OrthoDB" id="1911092at2"/>
<dbReference type="HOGENOM" id="CLU_2536557_0_0_9"/>
<dbReference type="STRING" id="272562.CA_C0623"/>
<dbReference type="Proteomes" id="UP000000814">
    <property type="component" value="Chromosome"/>
</dbReference>
<accession>Q97LD9</accession>
<dbReference type="PIR" id="E96976">
    <property type="entry name" value="E96976"/>
</dbReference>
<dbReference type="AlphaFoldDB" id="Q97LD9"/>
<dbReference type="EMBL" id="AE001437">
    <property type="protein sequence ID" value="AAK78600.1"/>
    <property type="molecule type" value="Genomic_DNA"/>
</dbReference>
<dbReference type="PATRIC" id="fig|272562.8.peg.826"/>
<organism evidence="1 2">
    <name type="scientific">Clostridium acetobutylicum (strain ATCC 824 / DSM 792 / JCM 1419 / IAM 19013 / LMG 5710 / NBRC 13948 / NRRL B-527 / VKM B-1787 / 2291 / W)</name>
    <dbReference type="NCBI Taxonomy" id="272562"/>
    <lineage>
        <taxon>Bacteria</taxon>
        <taxon>Bacillati</taxon>
        <taxon>Bacillota</taxon>
        <taxon>Clostridia</taxon>
        <taxon>Eubacteriales</taxon>
        <taxon>Clostridiaceae</taxon>
        <taxon>Clostridium</taxon>
    </lineage>
</organism>
<dbReference type="KEGG" id="cac:CA_C0623"/>
<name>Q97LD9_CLOAB</name>
<evidence type="ECO:0000313" key="1">
    <source>
        <dbReference type="EMBL" id="AAK78600.1"/>
    </source>
</evidence>
<protein>
    <submittedName>
        <fullName evidence="1">Uncharacterized protein</fullName>
    </submittedName>
</protein>
<reference evidence="1 2" key="1">
    <citation type="journal article" date="2001" name="J. Bacteriol.">
        <title>Genome sequence and comparative analysis of the solvent-producing bacterium Clostridium acetobutylicum.</title>
        <authorList>
            <person name="Nolling J."/>
            <person name="Breton G."/>
            <person name="Omelchenko M.V."/>
            <person name="Makarova K.S."/>
            <person name="Zeng Q."/>
            <person name="Gibson R."/>
            <person name="Lee H.M."/>
            <person name="Dubois J."/>
            <person name="Qiu D."/>
            <person name="Hitti J."/>
            <person name="Wolf Y.I."/>
            <person name="Tatusov R.L."/>
            <person name="Sabathe F."/>
            <person name="Doucette-Stamm L."/>
            <person name="Soucaille P."/>
            <person name="Daly M.J."/>
            <person name="Bennett G.N."/>
            <person name="Koonin E.V."/>
            <person name="Smith D.R."/>
        </authorList>
    </citation>
    <scope>NUCLEOTIDE SEQUENCE [LARGE SCALE GENOMIC DNA]</scope>
    <source>
        <strain evidence="2">ATCC 824 / DSM 792 / JCM 1419 / LMG 5710 / VKM B-1787</strain>
    </source>
</reference>
<keyword evidence="2" id="KW-1185">Reference proteome</keyword>
<dbReference type="eggNOG" id="ENOG50324IG">
    <property type="taxonomic scope" value="Bacteria"/>
</dbReference>
<dbReference type="GeneID" id="44997134"/>
<gene>
    <name evidence="1" type="ordered locus">CA_C0623</name>
</gene>
<dbReference type="RefSeq" id="WP_010963942.1">
    <property type="nucleotide sequence ID" value="NC_003030.1"/>
</dbReference>
<proteinExistence type="predicted"/>
<sequence>MDDKKTYAPHMRNYFEQRPKDIRSYSEYDYTPMPDPVVDPIVSNNIATWEFDYTYNGDDDVFKTSKYLN</sequence>
<evidence type="ECO:0000313" key="2">
    <source>
        <dbReference type="Proteomes" id="UP000000814"/>
    </source>
</evidence>